<protein>
    <submittedName>
        <fullName evidence="1">Uncharacterized protein</fullName>
    </submittedName>
</protein>
<dbReference type="AlphaFoldDB" id="A0A6J8C854"/>
<dbReference type="InterPro" id="IPR036179">
    <property type="entry name" value="Ig-like_dom_sf"/>
</dbReference>
<reference evidence="1 2" key="1">
    <citation type="submission" date="2020-06" db="EMBL/GenBank/DDBJ databases">
        <authorList>
            <person name="Li R."/>
            <person name="Bekaert M."/>
        </authorList>
    </citation>
    <scope>NUCLEOTIDE SEQUENCE [LARGE SCALE GENOMIC DNA]</scope>
    <source>
        <strain evidence="2">wild</strain>
    </source>
</reference>
<gene>
    <name evidence="1" type="ORF">MCOR_26215</name>
</gene>
<name>A0A6J8C854_MYTCO</name>
<dbReference type="SUPFAM" id="SSF48726">
    <property type="entry name" value="Immunoglobulin"/>
    <property type="match status" value="1"/>
</dbReference>
<dbReference type="Proteomes" id="UP000507470">
    <property type="component" value="Unassembled WGS sequence"/>
</dbReference>
<evidence type="ECO:0000313" key="1">
    <source>
        <dbReference type="EMBL" id="CAC5391190.1"/>
    </source>
</evidence>
<organism evidence="1 2">
    <name type="scientific">Mytilus coruscus</name>
    <name type="common">Sea mussel</name>
    <dbReference type="NCBI Taxonomy" id="42192"/>
    <lineage>
        <taxon>Eukaryota</taxon>
        <taxon>Metazoa</taxon>
        <taxon>Spiralia</taxon>
        <taxon>Lophotrochozoa</taxon>
        <taxon>Mollusca</taxon>
        <taxon>Bivalvia</taxon>
        <taxon>Autobranchia</taxon>
        <taxon>Pteriomorphia</taxon>
        <taxon>Mytilida</taxon>
        <taxon>Mytiloidea</taxon>
        <taxon>Mytilidae</taxon>
        <taxon>Mytilinae</taxon>
        <taxon>Mytilus</taxon>
    </lineage>
</organism>
<proteinExistence type="predicted"/>
<evidence type="ECO:0000313" key="2">
    <source>
        <dbReference type="Proteomes" id="UP000507470"/>
    </source>
</evidence>
<dbReference type="EMBL" id="CACVKT020004668">
    <property type="protein sequence ID" value="CAC5391190.1"/>
    <property type="molecule type" value="Genomic_DNA"/>
</dbReference>
<keyword evidence="2" id="KW-1185">Reference proteome</keyword>
<sequence length="480" mass="54760">MNVNCNPSTKNIRLLYKASQEDNYPPFMGNHLSRKVGKITNVSLHGDSYPPPTFSWMSSSGGKPGIWTVKYTSGKFTATSTIFPTLKSHIDEYKALVRNSEGSVEIIIILNVYEPEVIVDSMVPCNTSNDMSLTCSINITHTTYGTTAGGITETTFSYVLILDLIPRWFQYGQSNIVITRMPGSMFVPGNTTSLMLQRHQLWLFMTGYIQNEYDYRGTHMDIVRLLFFTSSLPFEVKWYINDTHIKQNTSSTIKIANVSLICYDKNISTDGYRSDFLLTNSNGSHLKMNCHIKNQYDSVEGSFENIWSAMSNVIGSTDMDLTETIVSTDSMNRQSKGKLDMSVNAEREHARESHPPLEIQNESQYEEIDDRSYNSVTWRNYDLDATSSLDVSTDDSDRNSQIEMYNSILNVYVELENSQPDTHHYQSTILYENSLVKFKGVPNTTPKKKTLPFNFSCFYLIDKLGLAEHHVNFFKDLNRW</sequence>
<accession>A0A6J8C854</accession>